<dbReference type="AlphaFoldDB" id="A0A8H5F8W4"/>
<accession>A0A8H5F8W4</accession>
<comment type="caution">
    <text evidence="4">The sequence shown here is derived from an EMBL/GenBank/DDBJ whole genome shotgun (WGS) entry which is preliminary data.</text>
</comment>
<feature type="compositionally biased region" description="Low complexity" evidence="3">
    <location>
        <begin position="290"/>
        <end position="302"/>
    </location>
</feature>
<evidence type="ECO:0000313" key="5">
    <source>
        <dbReference type="Proteomes" id="UP000567179"/>
    </source>
</evidence>
<dbReference type="SMART" id="SM00784">
    <property type="entry name" value="SPT2"/>
    <property type="match status" value="1"/>
</dbReference>
<keyword evidence="2" id="KW-0175">Coiled coil</keyword>
<dbReference type="GO" id="GO:0042393">
    <property type="term" value="F:histone binding"/>
    <property type="evidence" value="ECO:0007669"/>
    <property type="project" value="TreeGrafter"/>
</dbReference>
<evidence type="ECO:0000313" key="4">
    <source>
        <dbReference type="EMBL" id="KAF5327852.1"/>
    </source>
</evidence>
<dbReference type="Proteomes" id="UP000567179">
    <property type="component" value="Unassembled WGS sequence"/>
</dbReference>
<dbReference type="GO" id="GO:0006334">
    <property type="term" value="P:nucleosome assembly"/>
    <property type="evidence" value="ECO:0007669"/>
    <property type="project" value="TreeGrafter"/>
</dbReference>
<feature type="compositionally biased region" description="Basic and acidic residues" evidence="3">
    <location>
        <begin position="33"/>
        <end position="94"/>
    </location>
</feature>
<comment type="similarity">
    <text evidence="1">Belongs to the SPT2 family.</text>
</comment>
<organism evidence="4 5">
    <name type="scientific">Psilocybe cf. subviscida</name>
    <dbReference type="NCBI Taxonomy" id="2480587"/>
    <lineage>
        <taxon>Eukaryota</taxon>
        <taxon>Fungi</taxon>
        <taxon>Dikarya</taxon>
        <taxon>Basidiomycota</taxon>
        <taxon>Agaricomycotina</taxon>
        <taxon>Agaricomycetes</taxon>
        <taxon>Agaricomycetidae</taxon>
        <taxon>Agaricales</taxon>
        <taxon>Agaricineae</taxon>
        <taxon>Strophariaceae</taxon>
        <taxon>Psilocybe</taxon>
    </lineage>
</organism>
<sequence length="492" mass="55050">MTPFASLMALSKSQTQQAQAAVENQLAERKRKQAEQRRQQEEREQREREQEKKLRLKKLQEDQRQRERLEKLEAERKAREAALQRREDEQRDALRYGPKKIKSGPAGASGSKQGSSSSDATRGRRQGDDSDLEGGGGGALTREEIRQRKLQQEQRKIYQMSKRSSTSTARAYSKAGLRLPGGAVNIVTNKGGHAAGEQQSPATGRGTKERLAALPNTLVKLNTQKRDKRTEDEIQMQVRAKRQVLEGADAAAFDDWFGDKKKEKPKSPLRPAVPASSPPSRPITPAIRPSASGAISASASTSQRHDARAQKPFLSKPTVTTNTQKASGSTSRGGSFDAYPSTSKYPKMTKTSSASSAPPSRPAPRPPATYPSTQPARKRPRSPSYDESPSPPPPPSKKRASAHHRDDLEDPNDVRDMIWKMFGKKRETYTEMDVYSDDEDMEADAYSLEHEEAKSAHIAKMEDLRAQEEERRHEEEKRRRKKERERAAARGH</sequence>
<evidence type="ECO:0000256" key="2">
    <source>
        <dbReference type="ARBA" id="ARBA00023054"/>
    </source>
</evidence>
<evidence type="ECO:0000256" key="1">
    <source>
        <dbReference type="ARBA" id="ARBA00006461"/>
    </source>
</evidence>
<dbReference type="GO" id="GO:0003677">
    <property type="term" value="F:DNA binding"/>
    <property type="evidence" value="ECO:0007669"/>
    <property type="project" value="TreeGrafter"/>
</dbReference>
<feature type="compositionally biased region" description="Low complexity" evidence="3">
    <location>
        <begin position="103"/>
        <end position="118"/>
    </location>
</feature>
<feature type="compositionally biased region" description="Basic and acidic residues" evidence="3">
    <location>
        <begin position="403"/>
        <end position="415"/>
    </location>
</feature>
<dbReference type="Pfam" id="PF08243">
    <property type="entry name" value="SPT2"/>
    <property type="match status" value="1"/>
</dbReference>
<evidence type="ECO:0000256" key="3">
    <source>
        <dbReference type="SAM" id="MobiDB-lite"/>
    </source>
</evidence>
<feature type="compositionally biased region" description="Pro residues" evidence="3">
    <location>
        <begin position="359"/>
        <end position="369"/>
    </location>
</feature>
<protein>
    <recommendedName>
        <fullName evidence="6">SPT2 chromatin protein</fullName>
    </recommendedName>
</protein>
<evidence type="ECO:0008006" key="6">
    <source>
        <dbReference type="Google" id="ProtNLM"/>
    </source>
</evidence>
<dbReference type="PANTHER" id="PTHR22691">
    <property type="entry name" value="YEAST SPT2-RELATED"/>
    <property type="match status" value="1"/>
</dbReference>
<feature type="compositionally biased region" description="Basic and acidic residues" evidence="3">
    <location>
        <begin position="141"/>
        <end position="156"/>
    </location>
</feature>
<dbReference type="InterPro" id="IPR013256">
    <property type="entry name" value="Chromatin_SPT2"/>
</dbReference>
<feature type="compositionally biased region" description="Basic and acidic residues" evidence="3">
    <location>
        <begin position="447"/>
        <end position="477"/>
    </location>
</feature>
<dbReference type="OrthoDB" id="6259853at2759"/>
<proteinExistence type="inferred from homology"/>
<feature type="compositionally biased region" description="Polar residues" evidence="3">
    <location>
        <begin position="161"/>
        <end position="170"/>
    </location>
</feature>
<dbReference type="GO" id="GO:0005730">
    <property type="term" value="C:nucleolus"/>
    <property type="evidence" value="ECO:0007669"/>
    <property type="project" value="TreeGrafter"/>
</dbReference>
<keyword evidence="5" id="KW-1185">Reference proteome</keyword>
<feature type="region of interest" description="Disordered" evidence="3">
    <location>
        <begin position="443"/>
        <end position="492"/>
    </location>
</feature>
<dbReference type="EMBL" id="JAACJJ010000014">
    <property type="protein sequence ID" value="KAF5327852.1"/>
    <property type="molecule type" value="Genomic_DNA"/>
</dbReference>
<feature type="compositionally biased region" description="Polar residues" evidence="3">
    <location>
        <begin position="317"/>
        <end position="333"/>
    </location>
</feature>
<reference evidence="4 5" key="1">
    <citation type="journal article" date="2020" name="ISME J.">
        <title>Uncovering the hidden diversity of litter-decomposition mechanisms in mushroom-forming fungi.</title>
        <authorList>
            <person name="Floudas D."/>
            <person name="Bentzer J."/>
            <person name="Ahren D."/>
            <person name="Johansson T."/>
            <person name="Persson P."/>
            <person name="Tunlid A."/>
        </authorList>
    </citation>
    <scope>NUCLEOTIDE SEQUENCE [LARGE SCALE GENOMIC DNA]</scope>
    <source>
        <strain evidence="4 5">CBS 101986</strain>
    </source>
</reference>
<feature type="region of interest" description="Disordered" evidence="3">
    <location>
        <begin position="1"/>
        <end position="214"/>
    </location>
</feature>
<feature type="compositionally biased region" description="Basic and acidic residues" evidence="3">
    <location>
        <begin position="257"/>
        <end position="266"/>
    </location>
</feature>
<dbReference type="GO" id="GO:0006360">
    <property type="term" value="P:transcription by RNA polymerase I"/>
    <property type="evidence" value="ECO:0007669"/>
    <property type="project" value="TreeGrafter"/>
</dbReference>
<gene>
    <name evidence="4" type="ORF">D9619_004778</name>
</gene>
<dbReference type="PANTHER" id="PTHR22691:SF8">
    <property type="entry name" value="PROTEIN SPT2 HOMOLOG"/>
    <property type="match status" value="1"/>
</dbReference>
<name>A0A8H5F8W4_9AGAR</name>
<feature type="region of interest" description="Disordered" evidence="3">
    <location>
        <begin position="251"/>
        <end position="415"/>
    </location>
</feature>